<keyword evidence="6" id="KW-0539">Nucleus</keyword>
<dbReference type="VEuPathDB" id="VectorBase:SCAU001106"/>
<comment type="subcellular location">
    <subcellularLocation>
        <location evidence="1">Nucleus</location>
    </subcellularLocation>
</comment>
<dbReference type="STRING" id="35570.A0A1I8NQB1"/>
<feature type="region of interest" description="Disordered" evidence="8">
    <location>
        <begin position="476"/>
        <end position="504"/>
    </location>
</feature>
<dbReference type="GO" id="GO:0000712">
    <property type="term" value="P:resolution of meiotic recombination intermediates"/>
    <property type="evidence" value="ECO:0007669"/>
    <property type="project" value="TreeGrafter"/>
</dbReference>
<sequence>MTNDVDDMPVADIKESEKNAESIKQKLEKYGFRTADKEDYSAFTTAFMTKSNNRSKKSKWANKFTALTLRDEEVQRKKLQEHIDDILNKHSCSRSIEEVESQALVYHPQSRLLKSCQQKTETNVLHLPEVSEVPHDKFFVNDLFEVSNLSAGHLLKNWSAIQGRDFTPKKQGPYSQGLAAKMRKIYKELEEYFQSLNNSSGMVELKALAAKDRVTAIVEDPESVELTVDKYFKSISLPKEIETAEDPERLGENSNTLEIMALMPPNTNLDLINSNSTIKSNGATMEHISQNTENSTSILKNYCPTSQIIANERHAGNDCLKSSNQLETYETIVLSGSSATSANSKEEKSAQSFENTLGKKGANCDISLKNYSSNTANCIIEKNPCFKDVSATPTQGESTINNSTQKNRSNSPDLFADSDVEMEERSDVKEGSNHSNKIHIEEGNTVKSVAGITTYELYSSDEVCLVKNALPLKLSDQLGPQENETKPNSEQDEEEENTFRSHSLNHSKAIVEVDLFADSPLSEEEEEGFSIISDINSNSQASKYLENNLEGTFKFSLDSYTNGDTNEQKRNSYTFSLSIEPEQRDENVAKNNHSPFQISDDQQTTPNGRTNNKDHFPLEFKDHEDCGSYDDVLFGDAIQSHKEKRTLVQSYTAVGNKKKKKEGNHTSIDDKNECKDFTLSMQTLRRCNSKNLVSMSQNKPFSLSLLESNDSEEEEEENVLREIEVNQTNSSFLNFQGSNQLQTCFHRETATIKEPQADAGKPALRGNDTIFQELYNKYLGGKSSEQNRSGLKSNEKTFRKSYSQRLPSPQELCNETSFSMDLAALDFRKSVSFHNKSAEEKSINHTKAGHCKSQSFTNISIDLTQVADDDDGEAVAATSRLPITTPTPGIDNEICFNMDLPAIDNRKSLSFQNKSADEKSLFPTKARLSKSHSFSMQNLSIDLTQVADDDDCDAEAPATGAMVVEDDNCLVLSDDEINYSIWKADKTENFKNFEEDESESENIMSLENPNTNFINKESTNLKSKCNNLAGFSPCSYSDFEVKSPKLISQQLERSHFGILEEFSEPYSDYELKSPKINSQKLERSHFGIMDEQSQPIDFIPSLYATTTNILEEASFLQSPSELMAPMMKRYSNANKSTNNFKDLLSGIKDVDAENPTNLDDYDEFDRMLYQNQLNKATTSLTAGLPQGFDRLMTAEISLNESQETSKSTSQGSSVEIIEENISSSYKPSAFDSSDSQLQEVNINNKIYTIRNATVPKPNYALYTEAELLKELYNYGIKPLKRKQAVKMLEYIYIQTHPIIVDDDEMPKKPTNSNEPFAVPSSSKCGVKIKNTISASSCLALSTLDVNKECGGSKLNLRDGCGSDMLRHSCDLKAELCNEQYILQTNVTKKTPQPLMPFHIAWYNLVCCNRSLHESILMYEPIDLQEIYLFLKSLGYRYDPKDLKQFFDGRCIIFRYDLASAGGGDKKENNKNRHTRKNKKAGHKAPIFISIPTPQPLMPFHIAWYNLVCCNRSLHESILMYEPIDLQEIYLFLKSLGYRYDPKDLKQFFDGRCIIFRYDLASAGGGDKKENNKNRHTRKNKKAGHKAPIFISIP</sequence>
<evidence type="ECO:0000256" key="5">
    <source>
        <dbReference type="ARBA" id="ARBA00023204"/>
    </source>
</evidence>
<dbReference type="CDD" id="cd22999">
    <property type="entry name" value="SAP_SLX4"/>
    <property type="match status" value="1"/>
</dbReference>
<feature type="compositionally biased region" description="Polar residues" evidence="8">
    <location>
        <begin position="783"/>
        <end position="792"/>
    </location>
</feature>
<dbReference type="Proteomes" id="UP000095300">
    <property type="component" value="Unassembled WGS sequence"/>
</dbReference>
<evidence type="ECO:0000256" key="2">
    <source>
        <dbReference type="ARBA" id="ARBA00006661"/>
    </source>
</evidence>
<keyword evidence="3" id="KW-0227">DNA damage</keyword>
<evidence type="ECO:0000256" key="6">
    <source>
        <dbReference type="ARBA" id="ARBA00023242"/>
    </source>
</evidence>
<dbReference type="GO" id="GO:0006281">
    <property type="term" value="P:DNA repair"/>
    <property type="evidence" value="ECO:0007669"/>
    <property type="project" value="UniProtKB-KW"/>
</dbReference>
<evidence type="ECO:0000313" key="10">
    <source>
        <dbReference type="Proteomes" id="UP000095300"/>
    </source>
</evidence>
<proteinExistence type="inferred from homology"/>
<name>A0A1I8NQB1_STOCA</name>
<feature type="region of interest" description="Disordered" evidence="8">
    <location>
        <begin position="592"/>
        <end position="618"/>
    </location>
</feature>
<keyword evidence="5" id="KW-0234">DNA repair</keyword>
<protein>
    <recommendedName>
        <fullName evidence="7">Structure-specific endonuclease subunit SLX4</fullName>
    </recommendedName>
</protein>
<reference evidence="9" key="1">
    <citation type="submission" date="2020-05" db="UniProtKB">
        <authorList>
            <consortium name="EnsemblMetazoa"/>
        </authorList>
    </citation>
    <scope>IDENTIFICATION</scope>
    <source>
        <strain evidence="9">USDA</strain>
    </source>
</reference>
<evidence type="ECO:0000256" key="4">
    <source>
        <dbReference type="ARBA" id="ARBA00023172"/>
    </source>
</evidence>
<dbReference type="EnsemblMetazoa" id="SCAU001106-RA">
    <property type="protein sequence ID" value="SCAU001106-PA"/>
    <property type="gene ID" value="SCAU001106"/>
</dbReference>
<evidence type="ECO:0000256" key="1">
    <source>
        <dbReference type="ARBA" id="ARBA00004123"/>
    </source>
</evidence>
<dbReference type="PANTHER" id="PTHR21541">
    <property type="entry name" value="BTB POZ DOMAIN CONTAINING 12"/>
    <property type="match status" value="1"/>
</dbReference>
<accession>A0A1I8NQB1</accession>
<evidence type="ECO:0000256" key="3">
    <source>
        <dbReference type="ARBA" id="ARBA00022763"/>
    </source>
</evidence>
<evidence type="ECO:0000313" key="9">
    <source>
        <dbReference type="EnsemblMetazoa" id="SCAU001106-PA"/>
    </source>
</evidence>
<feature type="compositionally biased region" description="Polar residues" evidence="8">
    <location>
        <begin position="392"/>
        <end position="412"/>
    </location>
</feature>
<feature type="region of interest" description="Disordered" evidence="8">
    <location>
        <begin position="782"/>
        <end position="807"/>
    </location>
</feature>
<evidence type="ECO:0000256" key="7">
    <source>
        <dbReference type="ARBA" id="ARBA00029496"/>
    </source>
</evidence>
<dbReference type="GO" id="GO:0006260">
    <property type="term" value="P:DNA replication"/>
    <property type="evidence" value="ECO:0007669"/>
    <property type="project" value="InterPro"/>
</dbReference>
<feature type="compositionally biased region" description="Polar residues" evidence="8">
    <location>
        <begin position="592"/>
        <end position="610"/>
    </location>
</feature>
<feature type="compositionally biased region" description="Basic and acidic residues" evidence="8">
    <location>
        <begin position="423"/>
        <end position="440"/>
    </location>
</feature>
<organism evidence="9 10">
    <name type="scientific">Stomoxys calcitrans</name>
    <name type="common">Stable fly</name>
    <name type="synonym">Conops calcitrans</name>
    <dbReference type="NCBI Taxonomy" id="35570"/>
    <lineage>
        <taxon>Eukaryota</taxon>
        <taxon>Metazoa</taxon>
        <taxon>Ecdysozoa</taxon>
        <taxon>Arthropoda</taxon>
        <taxon>Hexapoda</taxon>
        <taxon>Insecta</taxon>
        <taxon>Pterygota</taxon>
        <taxon>Neoptera</taxon>
        <taxon>Endopterygota</taxon>
        <taxon>Diptera</taxon>
        <taxon>Brachycera</taxon>
        <taxon>Muscomorpha</taxon>
        <taxon>Muscoidea</taxon>
        <taxon>Muscidae</taxon>
        <taxon>Stomoxys</taxon>
    </lineage>
</organism>
<dbReference type="Pfam" id="PF09494">
    <property type="entry name" value="Slx4"/>
    <property type="match status" value="2"/>
</dbReference>
<dbReference type="InterPro" id="IPR018574">
    <property type="entry name" value="Structure-sp_endonuc_su_Slx4"/>
</dbReference>
<dbReference type="GO" id="GO:0033557">
    <property type="term" value="C:Slx1-Slx4 complex"/>
    <property type="evidence" value="ECO:0007669"/>
    <property type="project" value="InterPro"/>
</dbReference>
<keyword evidence="4" id="KW-0233">DNA recombination</keyword>
<feature type="region of interest" description="Disordered" evidence="8">
    <location>
        <begin position="392"/>
        <end position="440"/>
    </location>
</feature>
<dbReference type="PANTHER" id="PTHR21541:SF3">
    <property type="entry name" value="STRUCTURE-SPECIFIC ENDONUCLEASE SUBUNIT SLX4"/>
    <property type="match status" value="1"/>
</dbReference>
<evidence type="ECO:0000256" key="8">
    <source>
        <dbReference type="SAM" id="MobiDB-lite"/>
    </source>
</evidence>
<keyword evidence="10" id="KW-1185">Reference proteome</keyword>
<comment type="similarity">
    <text evidence="2">Belongs to the SLX4 family.</text>
</comment>